<comment type="caution">
    <text evidence="2">The sequence shown here is derived from an EMBL/GenBank/DDBJ whole genome shotgun (WGS) entry which is preliminary data.</text>
</comment>
<feature type="compositionally biased region" description="Low complexity" evidence="1">
    <location>
        <begin position="362"/>
        <end position="373"/>
    </location>
</feature>
<feature type="compositionally biased region" description="Acidic residues" evidence="1">
    <location>
        <begin position="768"/>
        <end position="779"/>
    </location>
</feature>
<accession>A0AA38LXF7</accession>
<dbReference type="RefSeq" id="XP_052947008.1">
    <property type="nucleotide sequence ID" value="XM_053092294.1"/>
</dbReference>
<sequence length="982" mass="104221">MAAVQAPPLAHRPSMDRPGSFESARRAYDRSTSPISRQSYSPSPLGPPVHSRTNSSSSHASPFHQPFAGQSYFNQPAFTQPSTINHFAYPSHTHAQPQAHAPSPWTATPLPASAFYPNPNSTMSVPGGGGAGFTYPGQVFHQGFQQSQADFAAWAHAAAYQHMVMASVQQQQQQQQHQQQQEYLAPFPGQGQGQGQGQGDQGSEDSRRRTTSGPAAAHPQSHPPPLPQQQYPRRLSMDDRTPPPLVTQQPRSISDKLSPSTSGGFHPYKRTPGHRTSKESLRTAPQAQVIPRSRSQPTLSGGFDRTAVLAREHQHQRSPSLDSHMSEQTVQAGPRPSMAEEQRRDSSSTERGSRAPTPRGQAPLAAPPAAVAPAPAPVVAAPPPPVKAASPPARAPTPLQPGPIAAAQNRPSPVAPPHAASPVEKVKSGGLKGRFAKVMGKDKDKSKGTPATAPSPTPMASPAKSSHAPYPHTSPSEASTRSGTPPRTPPQDLHPPSAPFAIHTRAMDSEISLAETGRTERVDDGEKKAKRGLFRMKNMSTDNISMSSTVSSASMMIRKMGSIGKLARRNSLMGISKIFKDKPKDEDGPLPEVEGKLEKKERKEKEKKEKKEKKNGKGKGEPAPSFVARVNAAPAPEVFDEDRALAGLSPAAKLARQHTLRSKADDEAKRSSQVGSSAGAGAGTAGTGEPTWDKSTVTRPGPASSSSVQHNTGTGVLPSLGSVLPSSPVSPTTSSGSHGTATEVVHVQPRSVSSGTVHHVHAVNVSDAEYDSEDDEDSDASVSDAGDADGDTMEDVTFQMGRSKLSDEADLEFRSIWGSTYIDKRLVPKKGILKTARYPENAFIDTPKSSRPPSSASGSVPSRPPALGEHPPNGSSRAHTQLDFDFSFDTPPPALDLSHPNTSLPSLPFPSSSGSGSGSGSGQAARQPAVRSQTVPVPPRRILWAPDCAVYTTYDAGTYDRRSEPATCNKLTPELALDIKRE</sequence>
<feature type="region of interest" description="Disordered" evidence="1">
    <location>
        <begin position="653"/>
        <end position="804"/>
    </location>
</feature>
<feature type="compositionally biased region" description="Basic and acidic residues" evidence="1">
    <location>
        <begin position="578"/>
        <end position="609"/>
    </location>
</feature>
<dbReference type="Proteomes" id="UP001164286">
    <property type="component" value="Unassembled WGS sequence"/>
</dbReference>
<feature type="compositionally biased region" description="Low complexity" evidence="1">
    <location>
        <begin position="847"/>
        <end position="861"/>
    </location>
</feature>
<feature type="compositionally biased region" description="Low complexity" evidence="1">
    <location>
        <begin position="715"/>
        <end position="737"/>
    </location>
</feature>
<reference evidence="2" key="1">
    <citation type="journal article" date="2022" name="G3 (Bethesda)">
        <title>High quality genome of the basidiomycete yeast Dioszegia hungarica PDD-24b-2 isolated from cloud water.</title>
        <authorList>
            <person name="Jarrige D."/>
            <person name="Haridas S."/>
            <person name="Bleykasten-Grosshans C."/>
            <person name="Joly M."/>
            <person name="Nadalig T."/>
            <person name="Sancelme M."/>
            <person name="Vuilleumier S."/>
            <person name="Grigoriev I.V."/>
            <person name="Amato P."/>
            <person name="Bringel F."/>
        </authorList>
    </citation>
    <scope>NUCLEOTIDE SEQUENCE</scope>
    <source>
        <strain evidence="2">PDD-24b-2</strain>
    </source>
</reference>
<feature type="compositionally biased region" description="Basic and acidic residues" evidence="1">
    <location>
        <begin position="338"/>
        <end position="353"/>
    </location>
</feature>
<feature type="compositionally biased region" description="Gly residues" evidence="1">
    <location>
        <begin position="190"/>
        <end position="200"/>
    </location>
</feature>
<evidence type="ECO:0000256" key="1">
    <source>
        <dbReference type="SAM" id="MobiDB-lite"/>
    </source>
</evidence>
<feature type="region of interest" description="Disordered" evidence="1">
    <location>
        <begin position="175"/>
        <end position="531"/>
    </location>
</feature>
<gene>
    <name evidence="2" type="ORF">MKK02DRAFT_43151</name>
</gene>
<dbReference type="AlphaFoldDB" id="A0AA38LXF7"/>
<feature type="compositionally biased region" description="Low complexity" evidence="1">
    <location>
        <begin position="51"/>
        <end position="61"/>
    </location>
</feature>
<dbReference type="EMBL" id="JAKWFO010000004">
    <property type="protein sequence ID" value="KAI9637231.1"/>
    <property type="molecule type" value="Genomic_DNA"/>
</dbReference>
<protein>
    <submittedName>
        <fullName evidence="2">Uncharacterized protein</fullName>
    </submittedName>
</protein>
<feature type="region of interest" description="Disordered" evidence="1">
    <location>
        <begin position="836"/>
        <end position="938"/>
    </location>
</feature>
<feature type="region of interest" description="Disordered" evidence="1">
    <location>
        <begin position="578"/>
        <end position="634"/>
    </location>
</feature>
<feature type="compositionally biased region" description="Pro residues" evidence="1">
    <location>
        <begin position="486"/>
        <end position="498"/>
    </location>
</feature>
<feature type="compositionally biased region" description="Polar residues" evidence="1">
    <location>
        <begin position="246"/>
        <end position="263"/>
    </location>
</feature>
<evidence type="ECO:0000313" key="2">
    <source>
        <dbReference type="EMBL" id="KAI9637231.1"/>
    </source>
</evidence>
<feature type="compositionally biased region" description="Pro residues" evidence="1">
    <location>
        <begin position="374"/>
        <end position="386"/>
    </location>
</feature>
<feature type="compositionally biased region" description="Polar residues" evidence="1">
    <location>
        <begin position="30"/>
        <end position="42"/>
    </location>
</feature>
<keyword evidence="3" id="KW-1185">Reference proteome</keyword>
<feature type="region of interest" description="Disordered" evidence="1">
    <location>
        <begin position="1"/>
        <end position="66"/>
    </location>
</feature>
<evidence type="ECO:0000313" key="3">
    <source>
        <dbReference type="Proteomes" id="UP001164286"/>
    </source>
</evidence>
<organism evidence="2 3">
    <name type="scientific">Dioszegia hungarica</name>
    <dbReference type="NCBI Taxonomy" id="4972"/>
    <lineage>
        <taxon>Eukaryota</taxon>
        <taxon>Fungi</taxon>
        <taxon>Dikarya</taxon>
        <taxon>Basidiomycota</taxon>
        <taxon>Agaricomycotina</taxon>
        <taxon>Tremellomycetes</taxon>
        <taxon>Tremellales</taxon>
        <taxon>Bulleribasidiaceae</taxon>
        <taxon>Dioszegia</taxon>
    </lineage>
</organism>
<dbReference type="GeneID" id="77731499"/>
<proteinExistence type="predicted"/>
<name>A0AA38LXF7_9TREE</name>
<feature type="compositionally biased region" description="Polar residues" evidence="1">
    <location>
        <begin position="317"/>
        <end position="331"/>
    </location>
</feature>
<feature type="compositionally biased region" description="Polar residues" evidence="1">
    <location>
        <begin position="693"/>
        <end position="714"/>
    </location>
</feature>
<feature type="compositionally biased region" description="Basic and acidic residues" evidence="1">
    <location>
        <begin position="517"/>
        <end position="527"/>
    </location>
</feature>